<dbReference type="Gene3D" id="3.30.420.10">
    <property type="entry name" value="Ribonuclease H-like superfamily/Ribonuclease H"/>
    <property type="match status" value="2"/>
</dbReference>
<feature type="domain" description="Integrase catalytic" evidence="1">
    <location>
        <begin position="2"/>
        <end position="89"/>
    </location>
</feature>
<proteinExistence type="predicted"/>
<dbReference type="InterPro" id="IPR050951">
    <property type="entry name" value="Retrovirus_Pol_polyprotein"/>
</dbReference>
<evidence type="ECO:0000313" key="2">
    <source>
        <dbReference type="EMBL" id="KAK2549468.1"/>
    </source>
</evidence>
<evidence type="ECO:0000259" key="1">
    <source>
        <dbReference type="Pfam" id="PF00665"/>
    </source>
</evidence>
<organism evidence="2 3">
    <name type="scientific">Acropora cervicornis</name>
    <name type="common">Staghorn coral</name>
    <dbReference type="NCBI Taxonomy" id="6130"/>
    <lineage>
        <taxon>Eukaryota</taxon>
        <taxon>Metazoa</taxon>
        <taxon>Cnidaria</taxon>
        <taxon>Anthozoa</taxon>
        <taxon>Hexacorallia</taxon>
        <taxon>Scleractinia</taxon>
        <taxon>Astrocoeniina</taxon>
        <taxon>Acroporidae</taxon>
        <taxon>Acropora</taxon>
    </lineage>
</organism>
<keyword evidence="3" id="KW-1185">Reference proteome</keyword>
<sequence length="201" mass="22764">MVITDEYSRFATVEVVHCTAAEQVIQVVDKVFCIYGYPDVVKTDNSPPFKSQVWKGNQVGQDPKAELDLSYATVLRAYRCTPHTTTRFTPYRLLFGHDPRTKMPDAESFTHPDDSNVHERDAEGKNIMKCYAGKRLHAEAKPIDVGNTVLVKQPQLNKLSTPFNPTPLVVTERKGTMVTALRGDGSKVTRNFYMSRSIRRR</sequence>
<dbReference type="AlphaFoldDB" id="A0AAD9UTL7"/>
<protein>
    <recommendedName>
        <fullName evidence="1">Integrase catalytic domain-containing protein</fullName>
    </recommendedName>
</protein>
<dbReference type="GO" id="GO:0015074">
    <property type="term" value="P:DNA integration"/>
    <property type="evidence" value="ECO:0007669"/>
    <property type="project" value="InterPro"/>
</dbReference>
<comment type="caution">
    <text evidence="2">The sequence shown here is derived from an EMBL/GenBank/DDBJ whole genome shotgun (WGS) entry which is preliminary data.</text>
</comment>
<dbReference type="InterPro" id="IPR036397">
    <property type="entry name" value="RNaseH_sf"/>
</dbReference>
<gene>
    <name evidence="2" type="ORF">P5673_030003</name>
</gene>
<dbReference type="Pfam" id="PF00665">
    <property type="entry name" value="rve"/>
    <property type="match status" value="1"/>
</dbReference>
<reference evidence="2" key="2">
    <citation type="journal article" date="2023" name="Science">
        <title>Genomic signatures of disease resistance in endangered staghorn corals.</title>
        <authorList>
            <person name="Vollmer S.V."/>
            <person name="Selwyn J.D."/>
            <person name="Despard B.A."/>
            <person name="Roesel C.L."/>
        </authorList>
    </citation>
    <scope>NUCLEOTIDE SEQUENCE</scope>
    <source>
        <strain evidence="2">K2</strain>
    </source>
</reference>
<dbReference type="InterPro" id="IPR012337">
    <property type="entry name" value="RNaseH-like_sf"/>
</dbReference>
<dbReference type="PANTHER" id="PTHR37984">
    <property type="entry name" value="PROTEIN CBG26694"/>
    <property type="match status" value="1"/>
</dbReference>
<dbReference type="SUPFAM" id="SSF53098">
    <property type="entry name" value="Ribonuclease H-like"/>
    <property type="match status" value="1"/>
</dbReference>
<accession>A0AAD9UTL7</accession>
<dbReference type="Proteomes" id="UP001249851">
    <property type="component" value="Unassembled WGS sequence"/>
</dbReference>
<dbReference type="GO" id="GO:0003676">
    <property type="term" value="F:nucleic acid binding"/>
    <property type="evidence" value="ECO:0007669"/>
    <property type="project" value="InterPro"/>
</dbReference>
<dbReference type="EMBL" id="JARQWQ010000125">
    <property type="protein sequence ID" value="KAK2549468.1"/>
    <property type="molecule type" value="Genomic_DNA"/>
</dbReference>
<evidence type="ECO:0000313" key="3">
    <source>
        <dbReference type="Proteomes" id="UP001249851"/>
    </source>
</evidence>
<reference evidence="2" key="1">
    <citation type="journal article" date="2023" name="G3 (Bethesda)">
        <title>Whole genome assembly and annotation of the endangered Caribbean coral Acropora cervicornis.</title>
        <authorList>
            <person name="Selwyn J.D."/>
            <person name="Vollmer S.V."/>
        </authorList>
    </citation>
    <scope>NUCLEOTIDE SEQUENCE</scope>
    <source>
        <strain evidence="2">K2</strain>
    </source>
</reference>
<dbReference type="PANTHER" id="PTHR37984:SF5">
    <property type="entry name" value="PROTEIN NYNRIN-LIKE"/>
    <property type="match status" value="1"/>
</dbReference>
<dbReference type="InterPro" id="IPR001584">
    <property type="entry name" value="Integrase_cat-core"/>
</dbReference>
<name>A0AAD9UTL7_ACRCE</name>